<dbReference type="Gene3D" id="3.30.900.10">
    <property type="entry name" value="HORMA domain"/>
    <property type="match status" value="1"/>
</dbReference>
<feature type="compositionally biased region" description="Polar residues" evidence="6">
    <location>
        <begin position="279"/>
        <end position="295"/>
    </location>
</feature>
<dbReference type="EMBL" id="AMGX01000030">
    <property type="protein sequence ID" value="EXJ61174.1"/>
    <property type="molecule type" value="Genomic_DNA"/>
</dbReference>
<name>W9WS47_9EURO</name>
<dbReference type="SUPFAM" id="SSF57903">
    <property type="entry name" value="FYVE/PHD zinc finger"/>
    <property type="match status" value="1"/>
</dbReference>
<organism evidence="8 9">
    <name type="scientific">Cladophialophora psammophila CBS 110553</name>
    <dbReference type="NCBI Taxonomy" id="1182543"/>
    <lineage>
        <taxon>Eukaryota</taxon>
        <taxon>Fungi</taxon>
        <taxon>Dikarya</taxon>
        <taxon>Ascomycota</taxon>
        <taxon>Pezizomycotina</taxon>
        <taxon>Eurotiomycetes</taxon>
        <taxon>Chaetothyriomycetidae</taxon>
        <taxon>Chaetothyriales</taxon>
        <taxon>Herpotrichiellaceae</taxon>
        <taxon>Cladophialophora</taxon>
    </lineage>
</organism>
<dbReference type="InterPro" id="IPR011011">
    <property type="entry name" value="Znf_FYVE_PHD"/>
</dbReference>
<reference evidence="8 9" key="1">
    <citation type="submission" date="2013-03" db="EMBL/GenBank/DDBJ databases">
        <title>The Genome Sequence of Cladophialophora psammophila CBS 110553.</title>
        <authorList>
            <consortium name="The Broad Institute Genomics Platform"/>
            <person name="Cuomo C."/>
            <person name="de Hoog S."/>
            <person name="Gorbushina A."/>
            <person name="Walker B."/>
            <person name="Young S.K."/>
            <person name="Zeng Q."/>
            <person name="Gargeya S."/>
            <person name="Fitzgerald M."/>
            <person name="Haas B."/>
            <person name="Abouelleil A."/>
            <person name="Allen A.W."/>
            <person name="Alvarado L."/>
            <person name="Arachchi H.M."/>
            <person name="Berlin A.M."/>
            <person name="Chapman S.B."/>
            <person name="Gainer-Dewar J."/>
            <person name="Goldberg J."/>
            <person name="Griggs A."/>
            <person name="Gujja S."/>
            <person name="Hansen M."/>
            <person name="Howarth C."/>
            <person name="Imamovic A."/>
            <person name="Ireland A."/>
            <person name="Larimer J."/>
            <person name="McCowan C."/>
            <person name="Murphy C."/>
            <person name="Pearson M."/>
            <person name="Poon T.W."/>
            <person name="Priest M."/>
            <person name="Roberts A."/>
            <person name="Saif S."/>
            <person name="Shea T."/>
            <person name="Sisk P."/>
            <person name="Sykes S."/>
            <person name="Wortman J."/>
            <person name="Nusbaum C."/>
            <person name="Birren B."/>
        </authorList>
    </citation>
    <scope>NUCLEOTIDE SEQUENCE [LARGE SCALE GENOMIC DNA]</scope>
    <source>
        <strain evidence="8 9">CBS 110553</strain>
    </source>
</reference>
<dbReference type="GO" id="GO:0005634">
    <property type="term" value="C:nucleus"/>
    <property type="evidence" value="ECO:0007669"/>
    <property type="project" value="UniProtKB-SubCell"/>
</dbReference>
<dbReference type="STRING" id="1182543.W9WS47"/>
<keyword evidence="3" id="KW-0158">Chromosome</keyword>
<evidence type="ECO:0000256" key="2">
    <source>
        <dbReference type="ARBA" id="ARBA00004286"/>
    </source>
</evidence>
<dbReference type="Gene3D" id="3.30.40.10">
    <property type="entry name" value="Zinc/RING finger domain, C3HC4 (zinc finger)"/>
    <property type="match status" value="1"/>
</dbReference>
<evidence type="ECO:0000256" key="6">
    <source>
        <dbReference type="SAM" id="MobiDB-lite"/>
    </source>
</evidence>
<evidence type="ECO:0000256" key="5">
    <source>
        <dbReference type="ARBA" id="ARBA00023254"/>
    </source>
</evidence>
<evidence type="ECO:0000256" key="1">
    <source>
        <dbReference type="ARBA" id="ARBA00004123"/>
    </source>
</evidence>
<keyword evidence="5" id="KW-0469">Meiosis</keyword>
<dbReference type="InterPro" id="IPR013083">
    <property type="entry name" value="Znf_RING/FYVE/PHD"/>
</dbReference>
<protein>
    <recommendedName>
        <fullName evidence="7">HORMA domain-containing protein</fullName>
    </recommendedName>
</protein>
<dbReference type="InterPro" id="IPR003511">
    <property type="entry name" value="HORMA_dom"/>
</dbReference>
<dbReference type="PANTHER" id="PTHR48225:SF7">
    <property type="entry name" value="MEIOSIS-SPECIFIC PROTEIN HOP1"/>
    <property type="match status" value="1"/>
</dbReference>
<dbReference type="HOGENOM" id="CLU_395860_0_0_1"/>
<dbReference type="RefSeq" id="XP_007750725.1">
    <property type="nucleotide sequence ID" value="XM_007752535.1"/>
</dbReference>
<evidence type="ECO:0000313" key="9">
    <source>
        <dbReference type="Proteomes" id="UP000019471"/>
    </source>
</evidence>
<accession>W9WS47</accession>
<comment type="caution">
    <text evidence="8">The sequence shown here is derived from an EMBL/GenBank/DDBJ whole genome shotgun (WGS) entry which is preliminary data.</text>
</comment>
<dbReference type="OrthoDB" id="1928087at2759"/>
<dbReference type="InterPro" id="IPR036570">
    <property type="entry name" value="HORMA_dom_sf"/>
</dbReference>
<dbReference type="GO" id="GO:0007130">
    <property type="term" value="P:synaptonemal complex assembly"/>
    <property type="evidence" value="ECO:0007669"/>
    <property type="project" value="TreeGrafter"/>
</dbReference>
<dbReference type="InterPro" id="IPR051294">
    <property type="entry name" value="HORMA_MeioticProgression"/>
</dbReference>
<dbReference type="GeneID" id="19196652"/>
<dbReference type="Pfam" id="PF02301">
    <property type="entry name" value="HORMA"/>
    <property type="match status" value="1"/>
</dbReference>
<evidence type="ECO:0000313" key="8">
    <source>
        <dbReference type="EMBL" id="EXJ61174.1"/>
    </source>
</evidence>
<gene>
    <name evidence="8" type="ORF">A1O5_11966</name>
</gene>
<proteinExistence type="predicted"/>
<dbReference type="eggNOG" id="KOG4652">
    <property type="taxonomic scope" value="Eukaryota"/>
</dbReference>
<evidence type="ECO:0000259" key="7">
    <source>
        <dbReference type="PROSITE" id="PS50815"/>
    </source>
</evidence>
<sequence length="704" mass="77847">MAQQILLVPPSERTLSQAESLAVVQIFLNASLACIAHTRELIPWTSPCFRTRHVDQLALEDHPRTGGSLYSAFQALASQTAAEGQEIKILVRGGHRHADQMLDMLEQGVFEALDRGFLDSLRVFVTQTTEKQPVVVETYHFVFAYDFGRVTSVRLSPTDQGFVLENVHKSFKAAIRALLRSLRALPRLLAHRKLGMSLTYNETCPMVYQPPGFVDKDNCQEAEGSAMCDALLKGDEDVVGVLECGHHQVRVAVRLQGAKGEESSIDVQDTEMSRRLQAMQKTSSSHSNNLVSTLRDSFPRSKRPREGPIPSAKRVRAAGPGNPSSNDTAPQITKAYLLIGPESLEKSSFAEPESPQLGDTSRDFAALAKSSPKGHGLCLRITKLTELLIHCFAIQSGKTDENGNVFDQDLLAEGKIKRLSRCSRVNCECGSRHRSGPMLYCEVCDGWQHSKCYGCDESFASGTTTMPMEHFCYTCLLFSEGLDAPNSPLLIIILRMAVGYLTTKPGLGLHLDENFLETQLKPPRWTKKVLGQAMERLVEERLLVPRDGRLFEARSLSDSEISQIKEQYMSALASIGDLYEPFANHENTQRGKDTVNLLKAYARGNDHTTAEGCEKLIAYDEFGDPVFRWGYRFNSTIPFSEGSVVDDGTATPVRRRKISISRMLIKIDGSPSATSMSLGESTSRFHDRGDNTDFSTAVSIATAV</sequence>
<dbReference type="GO" id="GO:0005694">
    <property type="term" value="C:chromosome"/>
    <property type="evidence" value="ECO:0007669"/>
    <property type="project" value="UniProtKB-SubCell"/>
</dbReference>
<feature type="domain" description="HORMA" evidence="7">
    <location>
        <begin position="18"/>
        <end position="253"/>
    </location>
</feature>
<dbReference type="Proteomes" id="UP000019471">
    <property type="component" value="Unassembled WGS sequence"/>
</dbReference>
<keyword evidence="4" id="KW-0539">Nucleus</keyword>
<keyword evidence="9" id="KW-1185">Reference proteome</keyword>
<evidence type="ECO:0000256" key="3">
    <source>
        <dbReference type="ARBA" id="ARBA00022454"/>
    </source>
</evidence>
<dbReference type="PROSITE" id="PS50815">
    <property type="entry name" value="HORMA"/>
    <property type="match status" value="1"/>
</dbReference>
<feature type="compositionally biased region" description="Polar residues" evidence="6">
    <location>
        <begin position="322"/>
        <end position="331"/>
    </location>
</feature>
<dbReference type="GO" id="GO:0051598">
    <property type="term" value="P:meiotic recombination checkpoint signaling"/>
    <property type="evidence" value="ECO:0007669"/>
    <property type="project" value="TreeGrafter"/>
</dbReference>
<feature type="region of interest" description="Disordered" evidence="6">
    <location>
        <begin position="275"/>
        <end position="331"/>
    </location>
</feature>
<comment type="subcellular location">
    <subcellularLocation>
        <location evidence="2">Chromosome</location>
    </subcellularLocation>
    <subcellularLocation>
        <location evidence="1">Nucleus</location>
    </subcellularLocation>
</comment>
<evidence type="ECO:0000256" key="4">
    <source>
        <dbReference type="ARBA" id="ARBA00023242"/>
    </source>
</evidence>
<dbReference type="AlphaFoldDB" id="W9WS47"/>
<dbReference type="PANTHER" id="PTHR48225">
    <property type="entry name" value="HORMA DOMAIN-CONTAINING PROTEIN 1"/>
    <property type="match status" value="1"/>
</dbReference>
<dbReference type="SUPFAM" id="SSF56019">
    <property type="entry name" value="The spindle assembly checkpoint protein mad2"/>
    <property type="match status" value="1"/>
</dbReference>